<evidence type="ECO:0000313" key="4">
    <source>
        <dbReference type="EMBL" id="SSD61416.1"/>
    </source>
</evidence>
<reference evidence="5" key="1">
    <citation type="submission" date="2018-06" db="EMBL/GenBank/DDBJ databases">
        <authorList>
            <person name="Guldener U."/>
        </authorList>
    </citation>
    <scope>NUCLEOTIDE SEQUENCE [LARGE SCALE GENOMIC DNA]</scope>
    <source>
        <strain evidence="5">UTAD17</strain>
    </source>
</reference>
<keyword evidence="1" id="KW-0560">Oxidoreductase</keyword>
<comment type="similarity">
    <text evidence="2">Belongs to the NAD(P)-dependent epimerase/dehydratase family. Dihydroflavonol-4-reductase subfamily.</text>
</comment>
<dbReference type="InterPro" id="IPR036291">
    <property type="entry name" value="NAD(P)-bd_dom_sf"/>
</dbReference>
<dbReference type="VEuPathDB" id="FungiDB:SCODWIG_03177"/>
<keyword evidence="5" id="KW-1185">Reference proteome</keyword>
<sequence>MSQPSFKKIVFVSGATGFIAKHIIGQLLETGEYKVIGSVRSQEKAELVQNLFSLDYDLSLLEFAIVPDISKVDAFDEAFIKYGREIEYVVHTASPLFFHAEKSIENEILIPAVNGVKSILSAIQLYGPNVKKFVFMSSFAACGTKEFDSVSRNFINEETWNSISWEESKESGYKAYYGGKTFSEKYCWHFVKENNPHFKVSTILPTYVFGRQKFEEDVKQKLNLSCEFINEIVHSKPNTIVDNNLCRSFIDVEDVGKTVLQCLKDNNLENQRLLLSNGRFTLQTIVNEINESFPQLRGKIAQPVYGIDEDKIKTMATLDNNKTKKLLGFQFKSFHACICDTVSQILATEKKMGCQ</sequence>
<dbReference type="PANTHER" id="PTHR10366">
    <property type="entry name" value="NAD DEPENDENT EPIMERASE/DEHYDRATASE"/>
    <property type="match status" value="1"/>
</dbReference>
<dbReference type="SUPFAM" id="SSF51735">
    <property type="entry name" value="NAD(P)-binding Rossmann-fold domains"/>
    <property type="match status" value="1"/>
</dbReference>
<organism evidence="4 5">
    <name type="scientific">Saccharomycodes ludwigii</name>
    <dbReference type="NCBI Taxonomy" id="36035"/>
    <lineage>
        <taxon>Eukaryota</taxon>
        <taxon>Fungi</taxon>
        <taxon>Dikarya</taxon>
        <taxon>Ascomycota</taxon>
        <taxon>Saccharomycotina</taxon>
        <taxon>Saccharomycetes</taxon>
        <taxon>Saccharomycodales</taxon>
        <taxon>Saccharomycodaceae</taxon>
        <taxon>Saccharomycodes</taxon>
    </lineage>
</organism>
<dbReference type="OrthoDB" id="2735536at2759"/>
<evidence type="ECO:0000256" key="2">
    <source>
        <dbReference type="ARBA" id="ARBA00023445"/>
    </source>
</evidence>
<dbReference type="PANTHER" id="PTHR10366:SF564">
    <property type="entry name" value="STEROL-4-ALPHA-CARBOXYLATE 3-DEHYDROGENASE, DECARBOXYLATING"/>
    <property type="match status" value="1"/>
</dbReference>
<evidence type="ECO:0000259" key="3">
    <source>
        <dbReference type="Pfam" id="PF01370"/>
    </source>
</evidence>
<gene>
    <name evidence="4" type="ORF">SCODWIG_03177</name>
</gene>
<protein>
    <submittedName>
        <fullName evidence="4">Related to NADPH-dependent methylglyoxal reductase GRE2</fullName>
    </submittedName>
</protein>
<proteinExistence type="inferred from homology"/>
<accession>A0A376B9R7</accession>
<dbReference type="GO" id="GO:0016616">
    <property type="term" value="F:oxidoreductase activity, acting on the CH-OH group of donors, NAD or NADP as acceptor"/>
    <property type="evidence" value="ECO:0007669"/>
    <property type="project" value="TreeGrafter"/>
</dbReference>
<dbReference type="InterPro" id="IPR050425">
    <property type="entry name" value="NAD(P)_dehydrat-like"/>
</dbReference>
<dbReference type="FunFam" id="3.40.50.720:FF:000191">
    <property type="entry name" value="Methylglyoxal reductase (NADPH-dependent)"/>
    <property type="match status" value="1"/>
</dbReference>
<evidence type="ECO:0000256" key="1">
    <source>
        <dbReference type="ARBA" id="ARBA00023002"/>
    </source>
</evidence>
<dbReference type="EMBL" id="UFAJ01000694">
    <property type="protein sequence ID" value="SSD61416.1"/>
    <property type="molecule type" value="Genomic_DNA"/>
</dbReference>
<dbReference type="Pfam" id="PF01370">
    <property type="entry name" value="Epimerase"/>
    <property type="match status" value="1"/>
</dbReference>
<name>A0A376B9R7_9ASCO</name>
<evidence type="ECO:0000313" key="5">
    <source>
        <dbReference type="Proteomes" id="UP000262825"/>
    </source>
</evidence>
<dbReference type="InterPro" id="IPR001509">
    <property type="entry name" value="Epimerase_deHydtase"/>
</dbReference>
<dbReference type="AlphaFoldDB" id="A0A376B9R7"/>
<dbReference type="Gene3D" id="3.40.50.720">
    <property type="entry name" value="NAD(P)-binding Rossmann-like Domain"/>
    <property type="match status" value="1"/>
</dbReference>
<feature type="domain" description="NAD-dependent epimerase/dehydratase" evidence="3">
    <location>
        <begin position="10"/>
        <end position="265"/>
    </location>
</feature>
<dbReference type="Proteomes" id="UP000262825">
    <property type="component" value="Unassembled WGS sequence"/>
</dbReference>